<dbReference type="AlphaFoldDB" id="A0A9P4HB15"/>
<organism evidence="2 3">
    <name type="scientific">Setomelanomma holmii</name>
    <dbReference type="NCBI Taxonomy" id="210430"/>
    <lineage>
        <taxon>Eukaryota</taxon>
        <taxon>Fungi</taxon>
        <taxon>Dikarya</taxon>
        <taxon>Ascomycota</taxon>
        <taxon>Pezizomycotina</taxon>
        <taxon>Dothideomycetes</taxon>
        <taxon>Pleosporomycetidae</taxon>
        <taxon>Pleosporales</taxon>
        <taxon>Pleosporineae</taxon>
        <taxon>Phaeosphaeriaceae</taxon>
        <taxon>Setomelanomma</taxon>
    </lineage>
</organism>
<dbReference type="EMBL" id="ML978190">
    <property type="protein sequence ID" value="KAF2030429.1"/>
    <property type="molecule type" value="Genomic_DNA"/>
</dbReference>
<evidence type="ECO:0000313" key="2">
    <source>
        <dbReference type="EMBL" id="KAF2030429.1"/>
    </source>
</evidence>
<comment type="caution">
    <text evidence="2">The sequence shown here is derived from an EMBL/GenBank/DDBJ whole genome shotgun (WGS) entry which is preliminary data.</text>
</comment>
<accession>A0A9P4HB15</accession>
<dbReference type="Proteomes" id="UP000799777">
    <property type="component" value="Unassembled WGS sequence"/>
</dbReference>
<proteinExistence type="predicted"/>
<feature type="transmembrane region" description="Helical" evidence="1">
    <location>
        <begin position="86"/>
        <end position="111"/>
    </location>
</feature>
<evidence type="ECO:0000256" key="1">
    <source>
        <dbReference type="SAM" id="Phobius"/>
    </source>
</evidence>
<keyword evidence="1" id="KW-0812">Transmembrane</keyword>
<keyword evidence="1" id="KW-1133">Transmembrane helix</keyword>
<keyword evidence="1" id="KW-0472">Membrane</keyword>
<keyword evidence="3" id="KW-1185">Reference proteome</keyword>
<protein>
    <submittedName>
        <fullName evidence="2">Uncharacterized protein</fullName>
    </submittedName>
</protein>
<gene>
    <name evidence="2" type="ORF">EK21DRAFT_88939</name>
</gene>
<dbReference type="OrthoDB" id="10348623at2759"/>
<reference evidence="2" key="1">
    <citation type="journal article" date="2020" name="Stud. Mycol.">
        <title>101 Dothideomycetes genomes: a test case for predicting lifestyles and emergence of pathogens.</title>
        <authorList>
            <person name="Haridas S."/>
            <person name="Albert R."/>
            <person name="Binder M."/>
            <person name="Bloem J."/>
            <person name="Labutti K."/>
            <person name="Salamov A."/>
            <person name="Andreopoulos B."/>
            <person name="Baker S."/>
            <person name="Barry K."/>
            <person name="Bills G."/>
            <person name="Bluhm B."/>
            <person name="Cannon C."/>
            <person name="Castanera R."/>
            <person name="Culley D."/>
            <person name="Daum C."/>
            <person name="Ezra D."/>
            <person name="Gonzalez J."/>
            <person name="Henrissat B."/>
            <person name="Kuo A."/>
            <person name="Liang C."/>
            <person name="Lipzen A."/>
            <person name="Lutzoni F."/>
            <person name="Magnuson J."/>
            <person name="Mondo S."/>
            <person name="Nolan M."/>
            <person name="Ohm R."/>
            <person name="Pangilinan J."/>
            <person name="Park H.-J."/>
            <person name="Ramirez L."/>
            <person name="Alfaro M."/>
            <person name="Sun H."/>
            <person name="Tritt A."/>
            <person name="Yoshinaga Y."/>
            <person name="Zwiers L.-H."/>
            <person name="Turgeon B."/>
            <person name="Goodwin S."/>
            <person name="Spatafora J."/>
            <person name="Crous P."/>
            <person name="Grigoriev I."/>
        </authorList>
    </citation>
    <scope>NUCLEOTIDE SEQUENCE</scope>
    <source>
        <strain evidence="2">CBS 110217</strain>
    </source>
</reference>
<evidence type="ECO:0000313" key="3">
    <source>
        <dbReference type="Proteomes" id="UP000799777"/>
    </source>
</evidence>
<name>A0A9P4HB15_9PLEO</name>
<sequence length="227" mass="25376">MHLHNTQTHDTQILYFPLSAQRIRPRYKLAINQGITSQSASPALPTHSANLSKAQEPMEEIELKGAPFPPYLPLRPDKHSFWRKPLVLIITSILLYALLITGTFLGSMSLGREMQRAKYRKLSGQSIAPSTSTITMKITHTKLVANYTEYIDMRLQSTLTVTKTDLMRPETSQTMLPPASPTGPHSSHNSIAITNFFGTDFCIPSASAYSISLARQMLHRRALAVRD</sequence>